<dbReference type="Gene3D" id="6.10.140.1310">
    <property type="match status" value="1"/>
</dbReference>
<dbReference type="InterPro" id="IPR031893">
    <property type="entry name" value="Phage_tail_APC"/>
</dbReference>
<comment type="caution">
    <text evidence="2">The sequence shown here is derived from an EMBL/GenBank/DDBJ whole genome shotgun (WGS) entry which is preliminary data.</text>
</comment>
<feature type="domain" description="Phage tail assembly chaperone-like" evidence="1">
    <location>
        <begin position="24"/>
        <end position="82"/>
    </location>
</feature>
<organism evidence="2 3">
    <name type="scientific">Pseudoalteromonas caenipelagi</name>
    <dbReference type="NCBI Taxonomy" id="2726988"/>
    <lineage>
        <taxon>Bacteria</taxon>
        <taxon>Pseudomonadati</taxon>
        <taxon>Pseudomonadota</taxon>
        <taxon>Gammaproteobacteria</taxon>
        <taxon>Alteromonadales</taxon>
        <taxon>Pseudoalteromonadaceae</taxon>
        <taxon>Pseudoalteromonas</taxon>
    </lineage>
</organism>
<dbReference type="Proteomes" id="UP000586305">
    <property type="component" value="Unassembled WGS sequence"/>
</dbReference>
<name>A0A849V9A3_9GAMM</name>
<dbReference type="Pfam" id="PF16778">
    <property type="entry name" value="Phage_tail_APC"/>
    <property type="match status" value="1"/>
</dbReference>
<evidence type="ECO:0000313" key="3">
    <source>
        <dbReference type="Proteomes" id="UP000586305"/>
    </source>
</evidence>
<dbReference type="RefSeq" id="WP_171624557.1">
    <property type="nucleotide sequence ID" value="NZ_JABBPG010000001.1"/>
</dbReference>
<gene>
    <name evidence="2" type="ORF">HG263_02860</name>
</gene>
<sequence length="83" mass="9518">MESQVSDFENQMPAEQLLAESKWATVKAIRDAHLKATDWVVVKHQEVGEALPEEFVAYRQALRDIPQTFDNPDEVVWPQKPAI</sequence>
<evidence type="ECO:0000259" key="1">
    <source>
        <dbReference type="Pfam" id="PF16778"/>
    </source>
</evidence>
<dbReference type="EMBL" id="JABBPG010000001">
    <property type="protein sequence ID" value="NOU49488.1"/>
    <property type="molecule type" value="Genomic_DNA"/>
</dbReference>
<proteinExistence type="predicted"/>
<reference evidence="2 3" key="1">
    <citation type="submission" date="2020-04" db="EMBL/GenBank/DDBJ databases">
        <title>Pseudoalteromonas caenipelagi sp. nov., isolated from a tidal flat.</title>
        <authorList>
            <person name="Park S."/>
            <person name="Yoon J.-H."/>
        </authorList>
    </citation>
    <scope>NUCLEOTIDE SEQUENCE [LARGE SCALE GENOMIC DNA]</scope>
    <source>
        <strain evidence="2 3">JBTF-M23</strain>
    </source>
</reference>
<accession>A0A849V9A3</accession>
<evidence type="ECO:0000313" key="2">
    <source>
        <dbReference type="EMBL" id="NOU49488.1"/>
    </source>
</evidence>
<keyword evidence="3" id="KW-1185">Reference proteome</keyword>
<protein>
    <recommendedName>
        <fullName evidence="1">Phage tail assembly chaperone-like domain-containing protein</fullName>
    </recommendedName>
</protein>
<dbReference type="AlphaFoldDB" id="A0A849V9A3"/>